<dbReference type="Pfam" id="PF12796">
    <property type="entry name" value="Ank_2"/>
    <property type="match status" value="2"/>
</dbReference>
<dbReference type="RefSeq" id="WP_109723564.1">
    <property type="nucleotide sequence ID" value="NZ_MSZV01000043.1"/>
</dbReference>
<dbReference type="InterPro" id="IPR002110">
    <property type="entry name" value="Ankyrin_rpt"/>
</dbReference>
<evidence type="ECO:0000313" key="2">
    <source>
        <dbReference type="EMBL" id="PWK87759.1"/>
    </source>
</evidence>
<dbReference type="EMBL" id="QGHC01000006">
    <property type="protein sequence ID" value="PWK87759.1"/>
    <property type="molecule type" value="Genomic_DNA"/>
</dbReference>
<keyword evidence="3" id="KW-1185">Reference proteome</keyword>
<feature type="repeat" description="ANK" evidence="1">
    <location>
        <begin position="430"/>
        <end position="462"/>
    </location>
</feature>
<dbReference type="SUPFAM" id="SSF48403">
    <property type="entry name" value="Ankyrin repeat"/>
    <property type="match status" value="1"/>
</dbReference>
<gene>
    <name evidence="2" type="ORF">C7456_106252</name>
</gene>
<sequence>MSRRVLPDHPDLGQLRRQAKELLRAARAGDPAALERFRILPSLARAAPDASAGTPLALHDAQAVIAREHGFPSWRALGERVEALALDSGQAVRAFVHAATDGRGDRAKRLLALHPRLPLASFHAALVLGDAARVEAALARDPSLALKPGGPRGWEPLHYVCHTSLRAVGLADDGGLAAVARRLLGLGADPRLRFPWRHHGVHRPLLWGAMLATRSLPLAEVLLQAGADPNDGVTLPLLASGGDTAALDFLYAHGADPDQRWATDGSAALYAILQWSPAAAGVRWLLEHGADADPVFDGNGETPLHAVARHGDVPTAELLVARGADVSRRRADGRTPYAIAELNGHHALADWLLRRGAAAELAPVDRLVAACSRGDRAAAAAMLAAQPALRGAIRAEHYAALHRAAEQGDVPALEALLACGFDPDRGDEDMGKTALHGAAMAGQVAAVRTLLAHGASTAVRDREFGAPPLVWAAEGARSQPGGGADHAGVGRLLLEAGSPLDWRPGGEPSAAVLDILEAWRRARPA</sequence>
<dbReference type="SMART" id="SM00248">
    <property type="entry name" value="ANK"/>
    <property type="match status" value="7"/>
</dbReference>
<comment type="caution">
    <text evidence="2">The sequence shown here is derived from an EMBL/GenBank/DDBJ whole genome shotgun (WGS) entry which is preliminary data.</text>
</comment>
<proteinExistence type="predicted"/>
<feature type="repeat" description="ANK" evidence="1">
    <location>
        <begin position="299"/>
        <end position="331"/>
    </location>
</feature>
<evidence type="ECO:0000313" key="3">
    <source>
        <dbReference type="Proteomes" id="UP000245812"/>
    </source>
</evidence>
<dbReference type="PANTHER" id="PTHR24133">
    <property type="entry name" value="ANKYRIN DOMAIN-CONTAINING"/>
    <property type="match status" value="1"/>
</dbReference>
<accession>A0A316I2V7</accession>
<keyword evidence="1" id="KW-0040">ANK repeat</keyword>
<dbReference type="Gene3D" id="1.25.40.20">
    <property type="entry name" value="Ankyrin repeat-containing domain"/>
    <property type="match status" value="3"/>
</dbReference>
<dbReference type="PROSITE" id="PS50297">
    <property type="entry name" value="ANK_REP_REGION"/>
    <property type="match status" value="2"/>
</dbReference>
<dbReference type="OrthoDB" id="928522at2"/>
<dbReference type="PROSITE" id="PS50088">
    <property type="entry name" value="ANK_REPEAT"/>
    <property type="match status" value="3"/>
</dbReference>
<dbReference type="PANTHER" id="PTHR24133:SF40">
    <property type="entry name" value="ANKYRIN REPEAT DOMAIN 44"/>
    <property type="match status" value="1"/>
</dbReference>
<dbReference type="InterPro" id="IPR052391">
    <property type="entry name" value="E3_Ligase-Neurotoxin"/>
</dbReference>
<dbReference type="Proteomes" id="UP000245812">
    <property type="component" value="Unassembled WGS sequence"/>
</dbReference>
<reference evidence="2 3" key="1">
    <citation type="submission" date="2018-05" db="EMBL/GenBank/DDBJ databases">
        <title>Genomic Encyclopedia of Type Strains, Phase IV (KMG-IV): sequencing the most valuable type-strain genomes for metagenomic binning, comparative biology and taxonomic classification.</title>
        <authorList>
            <person name="Goeker M."/>
        </authorList>
    </citation>
    <scope>NUCLEOTIDE SEQUENCE [LARGE SCALE GENOMIC DNA]</scope>
    <source>
        <strain evidence="2 3">DSM 14263</strain>
    </source>
</reference>
<organism evidence="2 3">
    <name type="scientific">Fulvimonas soli</name>
    <dbReference type="NCBI Taxonomy" id="155197"/>
    <lineage>
        <taxon>Bacteria</taxon>
        <taxon>Pseudomonadati</taxon>
        <taxon>Pseudomonadota</taxon>
        <taxon>Gammaproteobacteria</taxon>
        <taxon>Lysobacterales</taxon>
        <taxon>Rhodanobacteraceae</taxon>
        <taxon>Fulvimonas</taxon>
    </lineage>
</organism>
<evidence type="ECO:0000256" key="1">
    <source>
        <dbReference type="PROSITE-ProRule" id="PRU00023"/>
    </source>
</evidence>
<feature type="repeat" description="ANK" evidence="1">
    <location>
        <begin position="396"/>
        <end position="428"/>
    </location>
</feature>
<name>A0A316I2V7_9GAMM</name>
<dbReference type="InterPro" id="IPR036770">
    <property type="entry name" value="Ankyrin_rpt-contain_sf"/>
</dbReference>
<dbReference type="AlphaFoldDB" id="A0A316I2V7"/>
<protein>
    <submittedName>
        <fullName evidence="2">Ankyrin repeat protein</fullName>
    </submittedName>
</protein>